<feature type="domain" description="Serine-threonine/tyrosine-protein kinase catalytic" evidence="2">
    <location>
        <begin position="4"/>
        <end position="35"/>
    </location>
</feature>
<dbReference type="InterPro" id="IPR051564">
    <property type="entry name" value="LRR_receptor-like_kinase"/>
</dbReference>
<accession>A0A540MJ86</accession>
<sequence>MGSEVTTNGDVYSFGILLLELFTGKRPTNGMFVSTFTTLSRWVCLDSVLVQEIGNLGASTSSATPNQRKNTSATKLKCV</sequence>
<dbReference type="PANTHER" id="PTHR48055">
    <property type="entry name" value="LEUCINE-RICH REPEAT RECEPTOR PROTEIN KINASE EMS1"/>
    <property type="match status" value="1"/>
</dbReference>
<comment type="caution">
    <text evidence="3">The sequence shown here is derived from an EMBL/GenBank/DDBJ whole genome shotgun (WGS) entry which is preliminary data.</text>
</comment>
<dbReference type="InterPro" id="IPR001245">
    <property type="entry name" value="Ser-Thr/Tyr_kinase_cat_dom"/>
</dbReference>
<reference evidence="3 4" key="1">
    <citation type="journal article" date="2019" name="G3 (Bethesda)">
        <title>Sequencing of a Wild Apple (Malus baccata) Genome Unravels the Differences Between Cultivated and Wild Apple Species Regarding Disease Resistance and Cold Tolerance.</title>
        <authorList>
            <person name="Chen X."/>
        </authorList>
    </citation>
    <scope>NUCLEOTIDE SEQUENCE [LARGE SCALE GENOMIC DNA]</scope>
    <source>
        <strain evidence="4">cv. Shandingzi</strain>
        <tissue evidence="3">Leaves</tissue>
    </source>
</reference>
<dbReference type="GO" id="GO:0004672">
    <property type="term" value="F:protein kinase activity"/>
    <property type="evidence" value="ECO:0007669"/>
    <property type="project" value="InterPro"/>
</dbReference>
<dbReference type="GO" id="GO:0016020">
    <property type="term" value="C:membrane"/>
    <property type="evidence" value="ECO:0007669"/>
    <property type="project" value="TreeGrafter"/>
</dbReference>
<dbReference type="EMBL" id="VIEB01000251">
    <property type="protein sequence ID" value="TQD98499.1"/>
    <property type="molecule type" value="Genomic_DNA"/>
</dbReference>
<dbReference type="Gene3D" id="1.10.510.10">
    <property type="entry name" value="Transferase(Phosphotransferase) domain 1"/>
    <property type="match status" value="1"/>
</dbReference>
<organism evidence="3 4">
    <name type="scientific">Malus baccata</name>
    <name type="common">Siberian crab apple</name>
    <name type="synonym">Pyrus baccata</name>
    <dbReference type="NCBI Taxonomy" id="106549"/>
    <lineage>
        <taxon>Eukaryota</taxon>
        <taxon>Viridiplantae</taxon>
        <taxon>Streptophyta</taxon>
        <taxon>Embryophyta</taxon>
        <taxon>Tracheophyta</taxon>
        <taxon>Spermatophyta</taxon>
        <taxon>Magnoliopsida</taxon>
        <taxon>eudicotyledons</taxon>
        <taxon>Gunneridae</taxon>
        <taxon>Pentapetalae</taxon>
        <taxon>rosids</taxon>
        <taxon>fabids</taxon>
        <taxon>Rosales</taxon>
        <taxon>Rosaceae</taxon>
        <taxon>Amygdaloideae</taxon>
        <taxon>Maleae</taxon>
        <taxon>Malus</taxon>
    </lineage>
</organism>
<evidence type="ECO:0000259" key="2">
    <source>
        <dbReference type="Pfam" id="PF07714"/>
    </source>
</evidence>
<proteinExistence type="predicted"/>
<gene>
    <name evidence="3" type="ORF">C1H46_015747</name>
</gene>
<dbReference type="PANTHER" id="PTHR48055:SF55">
    <property type="entry name" value="PROTEIN KINASE DOMAIN-CONTAINING PROTEIN"/>
    <property type="match status" value="1"/>
</dbReference>
<keyword evidence="4" id="KW-1185">Reference proteome</keyword>
<dbReference type="STRING" id="106549.A0A540MJ86"/>
<dbReference type="Proteomes" id="UP000315295">
    <property type="component" value="Unassembled WGS sequence"/>
</dbReference>
<protein>
    <recommendedName>
        <fullName evidence="2">Serine-threonine/tyrosine-protein kinase catalytic domain-containing protein</fullName>
    </recommendedName>
</protein>
<evidence type="ECO:0000313" key="4">
    <source>
        <dbReference type="Proteomes" id="UP000315295"/>
    </source>
</evidence>
<evidence type="ECO:0000313" key="3">
    <source>
        <dbReference type="EMBL" id="TQD98499.1"/>
    </source>
</evidence>
<dbReference type="SUPFAM" id="SSF56112">
    <property type="entry name" value="Protein kinase-like (PK-like)"/>
    <property type="match status" value="1"/>
</dbReference>
<name>A0A540MJ86_MALBA</name>
<dbReference type="AlphaFoldDB" id="A0A540MJ86"/>
<dbReference type="InterPro" id="IPR011009">
    <property type="entry name" value="Kinase-like_dom_sf"/>
</dbReference>
<evidence type="ECO:0000256" key="1">
    <source>
        <dbReference type="SAM" id="MobiDB-lite"/>
    </source>
</evidence>
<dbReference type="Pfam" id="PF07714">
    <property type="entry name" value="PK_Tyr_Ser-Thr"/>
    <property type="match status" value="1"/>
</dbReference>
<feature type="region of interest" description="Disordered" evidence="1">
    <location>
        <begin position="58"/>
        <end position="79"/>
    </location>
</feature>